<accession>A0AAV5N6I7</accession>
<gene>
    <name evidence="3" type="ORF">SOASR030_26760</name>
</gene>
<evidence type="ECO:0000259" key="2">
    <source>
        <dbReference type="Pfam" id="PF03781"/>
    </source>
</evidence>
<dbReference type="Gene3D" id="3.90.1580.10">
    <property type="entry name" value="paralog of FGE (formylglycine-generating enzyme)"/>
    <property type="match status" value="1"/>
</dbReference>
<sequence length="291" mass="32661">MTKLLSDIGKTLLSGMAALVLFGCDDKQEEITLANEQLADMVFVAGGSFMMGDFGPTMGEHLPFSFEQDDKPLHKVTLDSFSMSKYRVTWKQYNRYLDIQGKPKSKAYTRFKSYNESDSFSKFAGDSYPAAVLWQEAKDYCLWVGKVSGRKVDLPTEAQWEYAARSRGQFFIMANKDNIWHEDEEGENASFAGSIEPVGSYPPNPLGLYDMMGNGFDWVNDWYASDYYQSSSEKNPTGPEKGDKKVLRGSGGKAYWNNPVILRWSGDINGDKKGAKIGYGFRCVVNEVSPL</sequence>
<evidence type="ECO:0000256" key="1">
    <source>
        <dbReference type="SAM" id="MobiDB-lite"/>
    </source>
</evidence>
<dbReference type="EMBL" id="BRLH01000006">
    <property type="protein sequence ID" value="GKX56564.1"/>
    <property type="molecule type" value="Genomic_DNA"/>
</dbReference>
<protein>
    <recommendedName>
        <fullName evidence="2">Sulfatase-modifying factor enzyme-like domain-containing protein</fullName>
    </recommendedName>
</protein>
<dbReference type="InterPro" id="IPR016187">
    <property type="entry name" value="CTDL_fold"/>
</dbReference>
<comment type="caution">
    <text evidence="3">The sequence shown here is derived from an EMBL/GenBank/DDBJ whole genome shotgun (WGS) entry which is preliminary data.</text>
</comment>
<reference evidence="3" key="1">
    <citation type="submission" date="2022-06" db="EMBL/GenBank/DDBJ databases">
        <title>Draft genome sequences of Leminorella grimontii str. JCM5902.</title>
        <authorList>
            <person name="Wakabayashi Y."/>
            <person name="Kojima K."/>
        </authorList>
    </citation>
    <scope>NUCLEOTIDE SEQUENCE</scope>
    <source>
        <strain evidence="3">JCM 5902</strain>
    </source>
</reference>
<dbReference type="PANTHER" id="PTHR23150:SF19">
    <property type="entry name" value="FORMYLGLYCINE-GENERATING ENZYME"/>
    <property type="match status" value="1"/>
</dbReference>
<dbReference type="InterPro" id="IPR051043">
    <property type="entry name" value="Sulfatase_Mod_Factor_Kinase"/>
</dbReference>
<dbReference type="Pfam" id="PF03781">
    <property type="entry name" value="FGE-sulfatase"/>
    <property type="match status" value="1"/>
</dbReference>
<dbReference type="GO" id="GO:0120147">
    <property type="term" value="F:formylglycine-generating oxidase activity"/>
    <property type="evidence" value="ECO:0007669"/>
    <property type="project" value="TreeGrafter"/>
</dbReference>
<dbReference type="InterPro" id="IPR005532">
    <property type="entry name" value="SUMF_dom"/>
</dbReference>
<feature type="region of interest" description="Disordered" evidence="1">
    <location>
        <begin position="230"/>
        <end position="250"/>
    </location>
</feature>
<dbReference type="PANTHER" id="PTHR23150">
    <property type="entry name" value="SULFATASE MODIFYING FACTOR 1, 2"/>
    <property type="match status" value="1"/>
</dbReference>
<keyword evidence="4" id="KW-1185">Reference proteome</keyword>
<name>A0AAV5N6I7_9GAMM</name>
<evidence type="ECO:0000313" key="3">
    <source>
        <dbReference type="EMBL" id="GKX56564.1"/>
    </source>
</evidence>
<dbReference type="AlphaFoldDB" id="A0AAV5N6I7"/>
<dbReference type="SUPFAM" id="SSF56436">
    <property type="entry name" value="C-type lectin-like"/>
    <property type="match status" value="1"/>
</dbReference>
<dbReference type="Proteomes" id="UP001058124">
    <property type="component" value="Unassembled WGS sequence"/>
</dbReference>
<dbReference type="InterPro" id="IPR042095">
    <property type="entry name" value="SUMF_sf"/>
</dbReference>
<organism evidence="3 4">
    <name type="scientific">Leminorella grimontii</name>
    <dbReference type="NCBI Taxonomy" id="82981"/>
    <lineage>
        <taxon>Bacteria</taxon>
        <taxon>Pseudomonadati</taxon>
        <taxon>Pseudomonadota</taxon>
        <taxon>Gammaproteobacteria</taxon>
        <taxon>Enterobacterales</taxon>
        <taxon>Budviciaceae</taxon>
        <taxon>Leminorella</taxon>
    </lineage>
</organism>
<dbReference type="RefSeq" id="WP_027274792.1">
    <property type="nucleotide sequence ID" value="NZ_BRLH01000006.1"/>
</dbReference>
<feature type="domain" description="Sulfatase-modifying factor enzyme-like" evidence="2">
    <location>
        <begin position="38"/>
        <end position="284"/>
    </location>
</feature>
<proteinExistence type="predicted"/>
<evidence type="ECO:0000313" key="4">
    <source>
        <dbReference type="Proteomes" id="UP001058124"/>
    </source>
</evidence>
<dbReference type="PROSITE" id="PS51257">
    <property type="entry name" value="PROKAR_LIPOPROTEIN"/>
    <property type="match status" value="1"/>
</dbReference>